<comment type="caution">
    <text evidence="3">The sequence shown here is derived from an EMBL/GenBank/DDBJ whole genome shotgun (WGS) entry which is preliminary data.</text>
</comment>
<dbReference type="PANTHER" id="PTHR48229:SF1">
    <property type="entry name" value="ALPHA METHYLACYL-COA RACEMASE-RELATED"/>
    <property type="match status" value="1"/>
</dbReference>
<evidence type="ECO:0000256" key="1">
    <source>
        <dbReference type="ARBA" id="ARBA00008383"/>
    </source>
</evidence>
<dbReference type="Gene3D" id="3.40.50.10540">
    <property type="entry name" value="Crotonobetainyl-coa:carnitine coa-transferase, domain 1"/>
    <property type="match status" value="1"/>
</dbReference>
<reference evidence="3" key="1">
    <citation type="journal article" date="2023" name="Mol. Phylogenet. Evol.">
        <title>Genome-scale phylogeny and comparative genomics of the fungal order Sordariales.</title>
        <authorList>
            <person name="Hensen N."/>
            <person name="Bonometti L."/>
            <person name="Westerberg I."/>
            <person name="Brannstrom I.O."/>
            <person name="Guillou S."/>
            <person name="Cros-Aarteil S."/>
            <person name="Calhoun S."/>
            <person name="Haridas S."/>
            <person name="Kuo A."/>
            <person name="Mondo S."/>
            <person name="Pangilinan J."/>
            <person name="Riley R."/>
            <person name="LaButti K."/>
            <person name="Andreopoulos B."/>
            <person name="Lipzen A."/>
            <person name="Chen C."/>
            <person name="Yan M."/>
            <person name="Daum C."/>
            <person name="Ng V."/>
            <person name="Clum A."/>
            <person name="Steindorff A."/>
            <person name="Ohm R.A."/>
            <person name="Martin F."/>
            <person name="Silar P."/>
            <person name="Natvig D.O."/>
            <person name="Lalanne C."/>
            <person name="Gautier V."/>
            <person name="Ament-Velasquez S.L."/>
            <person name="Kruys A."/>
            <person name="Hutchinson M.I."/>
            <person name="Powell A.J."/>
            <person name="Barry K."/>
            <person name="Miller A.N."/>
            <person name="Grigoriev I.V."/>
            <person name="Debuchy R."/>
            <person name="Gladieux P."/>
            <person name="Hiltunen Thoren M."/>
            <person name="Johannesson H."/>
        </authorList>
    </citation>
    <scope>NUCLEOTIDE SEQUENCE</scope>
    <source>
        <strain evidence="3">PSN243</strain>
    </source>
</reference>
<dbReference type="InterPro" id="IPR003673">
    <property type="entry name" value="CoA-Trfase_fam_III"/>
</dbReference>
<dbReference type="EMBL" id="MU865964">
    <property type="protein sequence ID" value="KAK4445605.1"/>
    <property type="molecule type" value="Genomic_DNA"/>
</dbReference>
<comment type="similarity">
    <text evidence="1">Belongs to the CoA-transferase III family.</text>
</comment>
<dbReference type="InterPro" id="IPR023606">
    <property type="entry name" value="CoA-Trfase_III_dom_1_sf"/>
</dbReference>
<sequence>MSQTTRIPDVYGPGTFTDRVFVPVPQDTERIFRLLVSQTPGFTQDESLLSKVHFEGEEYPVLPGPIKAVPVAAALHAMLGVVADEILSLRGLDDPNRQIAVNTTHVAFWLGSVALVYLGGQTMASLGQQGKLKSYLTDWEKGWHSTPLKLRGTGIYPTRNPGEWYSLHGSLDVPPLLRSLGIDPDEPNITTNDAAAAHIANFTSLHSPAELEMHMLLRGFCGTICFTPESWSSSAMGRALASHPLINVRPTPYASPTPPTSFPPFNPTNTLPLAGIKVLELTRIIAGPQIGALLSSYGADVIRINAPHLPDITTLQLTLTAGKRTIALDLNDPDDKAHLHSLLREADVFLQGFRPGALTKHGLGLEDLLCLAAQRKKGIVYVSESCYGPDGLYASRPGWQQIADCASGASYVTGRGLDLTDGECVLPPLPISDMSTGVVGAIGTMMALRDRATKGGSYVVHAALVGVNVVALSEGVGLYPREVVKEGQERFGWGEMRGSHHVLDLLRNVLAGWEGSEVLRGYLREGSGWWQSWEGSDFGGERLSILRPVVRFRRGDTGEDEEGVTPEWKSPSVPYAKWAKEDGQIFKVRHSTNDDAEKMKDMVDLQWYLIVACSLAGAADPPELEDDESDDDFDPNTLTIKQGPHMDKWVY</sequence>
<dbReference type="Proteomes" id="UP001321760">
    <property type="component" value="Unassembled WGS sequence"/>
</dbReference>
<feature type="compositionally biased region" description="Acidic residues" evidence="2">
    <location>
        <begin position="622"/>
        <end position="634"/>
    </location>
</feature>
<protein>
    <submittedName>
        <fullName evidence="3">Succinate--hydroxymethylglutarate CoA-transferase</fullName>
    </submittedName>
</protein>
<evidence type="ECO:0000313" key="4">
    <source>
        <dbReference type="Proteomes" id="UP001321760"/>
    </source>
</evidence>
<gene>
    <name evidence="3" type="ORF">QBC34DRAFT_384179</name>
</gene>
<dbReference type="Pfam" id="PF02515">
    <property type="entry name" value="CoA_transf_3"/>
    <property type="match status" value="1"/>
</dbReference>
<keyword evidence="4" id="KW-1185">Reference proteome</keyword>
<dbReference type="PANTHER" id="PTHR48229">
    <property type="entry name" value="CAIB/BAIF FAMILY ENZYME (AFU_ORTHOLOGUE AFUA_1G05360)-RELATED"/>
    <property type="match status" value="1"/>
</dbReference>
<dbReference type="SUPFAM" id="SSF89796">
    <property type="entry name" value="CoA-transferase family III (CaiB/BaiF)"/>
    <property type="match status" value="2"/>
</dbReference>
<reference evidence="3" key="2">
    <citation type="submission" date="2023-05" db="EMBL/GenBank/DDBJ databases">
        <authorList>
            <consortium name="Lawrence Berkeley National Laboratory"/>
            <person name="Steindorff A."/>
            <person name="Hensen N."/>
            <person name="Bonometti L."/>
            <person name="Westerberg I."/>
            <person name="Brannstrom I.O."/>
            <person name="Guillou S."/>
            <person name="Cros-Aarteil S."/>
            <person name="Calhoun S."/>
            <person name="Haridas S."/>
            <person name="Kuo A."/>
            <person name="Mondo S."/>
            <person name="Pangilinan J."/>
            <person name="Riley R."/>
            <person name="Labutti K."/>
            <person name="Andreopoulos B."/>
            <person name="Lipzen A."/>
            <person name="Chen C."/>
            <person name="Yanf M."/>
            <person name="Daum C."/>
            <person name="Ng V."/>
            <person name="Clum A."/>
            <person name="Ohm R."/>
            <person name="Martin F."/>
            <person name="Silar P."/>
            <person name="Natvig D."/>
            <person name="Lalanne C."/>
            <person name="Gautier V."/>
            <person name="Ament-Velasquez S.L."/>
            <person name="Kruys A."/>
            <person name="Hutchinson M.I."/>
            <person name="Powell A.J."/>
            <person name="Barry K."/>
            <person name="Miller A.N."/>
            <person name="Grigoriev I.V."/>
            <person name="Debuchy R."/>
            <person name="Gladieux P."/>
            <person name="Thoren M.H."/>
            <person name="Johannesson H."/>
        </authorList>
    </citation>
    <scope>NUCLEOTIDE SEQUENCE</scope>
    <source>
        <strain evidence="3">PSN243</strain>
    </source>
</reference>
<name>A0AAV9GCI5_9PEZI</name>
<dbReference type="InterPro" id="IPR052985">
    <property type="entry name" value="CoA-trans_III_biosynth/detox"/>
</dbReference>
<evidence type="ECO:0000256" key="2">
    <source>
        <dbReference type="SAM" id="MobiDB-lite"/>
    </source>
</evidence>
<dbReference type="GO" id="GO:0003824">
    <property type="term" value="F:catalytic activity"/>
    <property type="evidence" value="ECO:0007669"/>
    <property type="project" value="InterPro"/>
</dbReference>
<evidence type="ECO:0000313" key="3">
    <source>
        <dbReference type="EMBL" id="KAK4445605.1"/>
    </source>
</evidence>
<feature type="region of interest" description="Disordered" evidence="2">
    <location>
        <begin position="620"/>
        <end position="651"/>
    </location>
</feature>
<proteinExistence type="inferred from homology"/>
<organism evidence="3 4">
    <name type="scientific">Podospora aff. communis PSN243</name>
    <dbReference type="NCBI Taxonomy" id="3040156"/>
    <lineage>
        <taxon>Eukaryota</taxon>
        <taxon>Fungi</taxon>
        <taxon>Dikarya</taxon>
        <taxon>Ascomycota</taxon>
        <taxon>Pezizomycotina</taxon>
        <taxon>Sordariomycetes</taxon>
        <taxon>Sordariomycetidae</taxon>
        <taxon>Sordariales</taxon>
        <taxon>Podosporaceae</taxon>
        <taxon>Podospora</taxon>
    </lineage>
</organism>
<accession>A0AAV9GCI5</accession>
<dbReference type="AlphaFoldDB" id="A0AAV9GCI5"/>